<sequence>MRIGDHILVHGKHPATIRYFGLADNHPSEWIGIEWRNQQGKHNGTYNGKFYYKTKNPSNESFIRQQRISFGNSFAQAIQKQYIKSFSNDYINDDINYSLF</sequence>
<gene>
    <name evidence="2" type="ORF">MBJ925_LOCUS10519</name>
    <name evidence="3" type="ORF">SMN809_LOCUS83595</name>
</gene>
<dbReference type="SUPFAM" id="SSF74924">
    <property type="entry name" value="Cap-Gly domain"/>
    <property type="match status" value="1"/>
</dbReference>
<dbReference type="PROSITE" id="PS50245">
    <property type="entry name" value="CAP_GLY_2"/>
    <property type="match status" value="1"/>
</dbReference>
<proteinExistence type="predicted"/>
<dbReference type="InterPro" id="IPR036859">
    <property type="entry name" value="CAP-Gly_dom_sf"/>
</dbReference>
<dbReference type="Pfam" id="PF01302">
    <property type="entry name" value="CAP_GLY"/>
    <property type="match status" value="1"/>
</dbReference>
<accession>A0A816NGM8</accession>
<dbReference type="AlphaFoldDB" id="A0A816NGM8"/>
<dbReference type="Proteomes" id="UP000676336">
    <property type="component" value="Unassembled WGS sequence"/>
</dbReference>
<dbReference type="SMART" id="SM01052">
    <property type="entry name" value="CAP_GLY"/>
    <property type="match status" value="1"/>
</dbReference>
<evidence type="ECO:0000313" key="4">
    <source>
        <dbReference type="Proteomes" id="UP000663824"/>
    </source>
</evidence>
<evidence type="ECO:0000313" key="3">
    <source>
        <dbReference type="EMBL" id="CAF5224003.1"/>
    </source>
</evidence>
<feature type="domain" description="CAP-Gly" evidence="1">
    <location>
        <begin position="21"/>
        <end position="64"/>
    </location>
</feature>
<comment type="caution">
    <text evidence="2">The sequence shown here is derived from an EMBL/GenBank/DDBJ whole genome shotgun (WGS) entry which is preliminary data.</text>
</comment>
<dbReference type="Proteomes" id="UP000663824">
    <property type="component" value="Unassembled WGS sequence"/>
</dbReference>
<dbReference type="Gene3D" id="2.30.30.190">
    <property type="entry name" value="CAP Gly-rich-like domain"/>
    <property type="match status" value="1"/>
</dbReference>
<reference evidence="2" key="1">
    <citation type="submission" date="2021-02" db="EMBL/GenBank/DDBJ databases">
        <authorList>
            <person name="Nowell W R."/>
        </authorList>
    </citation>
    <scope>NUCLEOTIDE SEQUENCE</scope>
</reference>
<protein>
    <recommendedName>
        <fullName evidence="1">CAP-Gly domain-containing protein</fullName>
    </recommendedName>
</protein>
<evidence type="ECO:0000259" key="1">
    <source>
        <dbReference type="PROSITE" id="PS50245"/>
    </source>
</evidence>
<name>A0A816NGM8_9BILA</name>
<dbReference type="InterPro" id="IPR000938">
    <property type="entry name" value="CAP-Gly_domain"/>
</dbReference>
<dbReference type="EMBL" id="CAJOBI010356199">
    <property type="protein sequence ID" value="CAF5224003.1"/>
    <property type="molecule type" value="Genomic_DNA"/>
</dbReference>
<dbReference type="EMBL" id="CAJNRE010004440">
    <property type="protein sequence ID" value="CAF2034661.1"/>
    <property type="molecule type" value="Genomic_DNA"/>
</dbReference>
<organism evidence="2 4">
    <name type="scientific">Rotaria magnacalcarata</name>
    <dbReference type="NCBI Taxonomy" id="392030"/>
    <lineage>
        <taxon>Eukaryota</taxon>
        <taxon>Metazoa</taxon>
        <taxon>Spiralia</taxon>
        <taxon>Gnathifera</taxon>
        <taxon>Rotifera</taxon>
        <taxon>Eurotatoria</taxon>
        <taxon>Bdelloidea</taxon>
        <taxon>Philodinida</taxon>
        <taxon>Philodinidae</taxon>
        <taxon>Rotaria</taxon>
    </lineage>
</organism>
<feature type="non-terminal residue" evidence="2">
    <location>
        <position position="100"/>
    </location>
</feature>
<evidence type="ECO:0000313" key="2">
    <source>
        <dbReference type="EMBL" id="CAF2034661.1"/>
    </source>
</evidence>